<dbReference type="InterPro" id="IPR057191">
    <property type="entry name" value="DUF7869"/>
</dbReference>
<dbReference type="PANTHER" id="PTHR10773">
    <property type="entry name" value="DNA-DIRECTED RNA POLYMERASES I, II, AND III SUBUNIT RPABC2"/>
    <property type="match status" value="1"/>
</dbReference>
<dbReference type="Proteomes" id="UP001160148">
    <property type="component" value="Unassembled WGS sequence"/>
</dbReference>
<dbReference type="EMBL" id="CARXXK010000002">
    <property type="protein sequence ID" value="CAI6358296.1"/>
    <property type="molecule type" value="Genomic_DNA"/>
</dbReference>
<organism evidence="3 4">
    <name type="scientific">Macrosiphum euphorbiae</name>
    <name type="common">potato aphid</name>
    <dbReference type="NCBI Taxonomy" id="13131"/>
    <lineage>
        <taxon>Eukaryota</taxon>
        <taxon>Metazoa</taxon>
        <taxon>Ecdysozoa</taxon>
        <taxon>Arthropoda</taxon>
        <taxon>Hexapoda</taxon>
        <taxon>Insecta</taxon>
        <taxon>Pterygota</taxon>
        <taxon>Neoptera</taxon>
        <taxon>Paraneoptera</taxon>
        <taxon>Hemiptera</taxon>
        <taxon>Sternorrhyncha</taxon>
        <taxon>Aphidomorpha</taxon>
        <taxon>Aphidoidea</taxon>
        <taxon>Aphididae</taxon>
        <taxon>Macrosiphini</taxon>
        <taxon>Macrosiphum</taxon>
    </lineage>
</organism>
<protein>
    <recommendedName>
        <fullName evidence="2">DUF7869 domain-containing protein</fullName>
    </recommendedName>
</protein>
<feature type="compositionally biased region" description="Basic and acidic residues" evidence="1">
    <location>
        <begin position="7"/>
        <end position="18"/>
    </location>
</feature>
<keyword evidence="4" id="KW-1185">Reference proteome</keyword>
<comment type="caution">
    <text evidence="3">The sequence shown here is derived from an EMBL/GenBank/DDBJ whole genome shotgun (WGS) entry which is preliminary data.</text>
</comment>
<dbReference type="PANTHER" id="PTHR10773:SF19">
    <property type="match status" value="1"/>
</dbReference>
<feature type="domain" description="DUF7869" evidence="2">
    <location>
        <begin position="334"/>
        <end position="496"/>
    </location>
</feature>
<evidence type="ECO:0000259" key="2">
    <source>
        <dbReference type="Pfam" id="PF25273"/>
    </source>
</evidence>
<name>A0AAV0WRL6_9HEMI</name>
<dbReference type="Pfam" id="PF25273">
    <property type="entry name" value="DUF7869"/>
    <property type="match status" value="1"/>
</dbReference>
<reference evidence="3 4" key="1">
    <citation type="submission" date="2023-01" db="EMBL/GenBank/DDBJ databases">
        <authorList>
            <person name="Whitehead M."/>
        </authorList>
    </citation>
    <scope>NUCLEOTIDE SEQUENCE [LARGE SCALE GENOMIC DNA]</scope>
</reference>
<gene>
    <name evidence="3" type="ORF">MEUPH1_LOCUS13827</name>
</gene>
<evidence type="ECO:0000313" key="4">
    <source>
        <dbReference type="Proteomes" id="UP001160148"/>
    </source>
</evidence>
<feature type="region of interest" description="Disordered" evidence="1">
    <location>
        <begin position="1"/>
        <end position="24"/>
    </location>
</feature>
<evidence type="ECO:0000313" key="3">
    <source>
        <dbReference type="EMBL" id="CAI6358296.1"/>
    </source>
</evidence>
<evidence type="ECO:0000256" key="1">
    <source>
        <dbReference type="SAM" id="MobiDB-lite"/>
    </source>
</evidence>
<dbReference type="AlphaFoldDB" id="A0AAV0WRL6"/>
<accession>A0AAV0WRL6</accession>
<proteinExistence type="predicted"/>
<sequence length="563" mass="65551">MPKKQSVHNERKIRRSEGKPYVTKKNVMVEGKKEPKEEISCKCKFHCRSVPYTQKKLLFHDFYALKDNCKQNSYLMGLMIITSVKRRRHGKYDDPKDSRRQVTVCFSMPDGTGNIIQVCKKLFMEVFGITKRRVETLVLKKKKGETVYTETRGNTQNRSKFTDADKNLIIEHVNSFPRDESHYGRKKSKKEYLSQDLNISGLFRSFKDKFPDSPVTYRFFFETFKQKCPNISFHKPRTDTCSKCDLLSAEVAAKPRDKHTKNMLELHHKKAEKARQQMKQDTALSQLPTSDICMFSMDLEQVLSLPSLTHSQMFYLRQLSCYNLGIHFGDSNRGHMFLWHEGMSGRGGNEITSCVFEALNSNPTVKRKLTIWSDNCVGQNKNKMLLFLWIYLTLTDKFDEINHKYLVSGHSFLSCDRDFAQIEKRKRVEKCEVPMDLVKLIVHATPNNPFIVTLLEPNDFYDFKKAADMYLNTGKLQISKCSWLKITKDKPGVVQTKTTFNELEAWSACKVIKKGVTVNTIKEMDLPSLVCENKISVEKKKDLQQMLPFLKEENKEFFEKLIK</sequence>